<evidence type="ECO:0000256" key="7">
    <source>
        <dbReference type="ARBA" id="ARBA00022840"/>
    </source>
</evidence>
<dbReference type="EC" id="4.1.2.25" evidence="9"/>
<keyword evidence="6" id="KW-0418">Kinase</keyword>
<comment type="catalytic activity">
    <reaction evidence="1">
        <text>6-hydroxymethyl-7,8-dihydropterin + ATP = (7,8-dihydropterin-6-yl)methyl diphosphate + AMP + H(+)</text>
        <dbReference type="Rhea" id="RHEA:11412"/>
        <dbReference type="ChEBI" id="CHEBI:15378"/>
        <dbReference type="ChEBI" id="CHEBI:30616"/>
        <dbReference type="ChEBI" id="CHEBI:44841"/>
        <dbReference type="ChEBI" id="CHEBI:72950"/>
        <dbReference type="ChEBI" id="CHEBI:456215"/>
        <dbReference type="EC" id="2.7.6.3"/>
    </reaction>
</comment>
<dbReference type="Gene3D" id="3.30.70.560">
    <property type="entry name" value="7,8-Dihydro-6-hydroxymethylpterin-pyrophosphokinase HPPK"/>
    <property type="match status" value="1"/>
</dbReference>
<dbReference type="SMART" id="SM00905">
    <property type="entry name" value="FolB"/>
    <property type="match status" value="1"/>
</dbReference>
<comment type="pathway">
    <text evidence="2">Cofactor biosynthesis; tetrahydrofolate biosynthesis; 2-amino-4-hydroxy-6-hydroxymethyl-7,8-dihydropteridine diphosphate from 7,8-dihydroneopterin triphosphate: step 4/4.</text>
</comment>
<gene>
    <name evidence="11" type="primary">folK</name>
    <name evidence="11" type="ORF">HLB29_05785</name>
</gene>
<keyword evidence="12" id="KW-1185">Reference proteome</keyword>
<reference evidence="11 12" key="1">
    <citation type="submission" date="2020-05" db="EMBL/GenBank/DDBJ databases">
        <title>Draft genome of xy-202 and genomic insight in genome of the genus Peptostreptococcus.</title>
        <authorList>
            <person name="Zhang Z."/>
        </authorList>
    </citation>
    <scope>NUCLEOTIDE SEQUENCE [LARGE SCALE GENOMIC DNA]</scope>
    <source>
        <strain evidence="11 12">DSM 27025</strain>
    </source>
</reference>
<evidence type="ECO:0000313" key="12">
    <source>
        <dbReference type="Proteomes" id="UP000713904"/>
    </source>
</evidence>
<protein>
    <recommendedName>
        <fullName evidence="9">Bifunctional folate synthesis protein</fullName>
    </recommendedName>
    <domain>
        <recommendedName>
            <fullName evidence="9">Dihydroneopterin aldolase</fullName>
            <shortName evidence="9">DHNA</shortName>
            <ecNumber evidence="9">4.1.2.25</ecNumber>
        </recommendedName>
        <alternativeName>
            <fullName evidence="9">7,8-dihydroneopterin aldolase</fullName>
        </alternativeName>
    </domain>
    <domain>
        <recommendedName>
            <fullName evidence="9">2-amino-4-hydroxy-6-hydroxymethyldihydropteridine pyrophosphokinase</fullName>
            <ecNumber evidence="9">2.7.6.3</ecNumber>
        </recommendedName>
        <alternativeName>
            <fullName evidence="9">6-hydroxymethyl-7,8-dihydropterin pyrophosphokinase</fullName>
            <shortName evidence="9">PPPK</shortName>
        </alternativeName>
        <alternativeName>
            <fullName evidence="9">7,8-dihydro-6-hydroxymethylpterin pyrophosphokinase</fullName>
            <shortName evidence="9">HPPK</shortName>
        </alternativeName>
    </domain>
</protein>
<dbReference type="InterPro" id="IPR000550">
    <property type="entry name" value="Hppk"/>
</dbReference>
<dbReference type="PANTHER" id="PTHR43071:SF1">
    <property type="entry name" value="2-AMINO-4-HYDROXY-6-HYDROXYMETHYLDIHYDROPTERIDINE PYROPHOSPHOKINASE"/>
    <property type="match status" value="1"/>
</dbReference>
<dbReference type="NCBIfam" id="TIGR00525">
    <property type="entry name" value="folB"/>
    <property type="match status" value="1"/>
</dbReference>
<feature type="domain" description="7,8-dihydro-6-hydroxymethylpterin-pyrophosphokinase" evidence="10">
    <location>
        <begin position="204"/>
        <end position="215"/>
    </location>
</feature>
<dbReference type="NCBIfam" id="TIGR00526">
    <property type="entry name" value="folB_dom"/>
    <property type="match status" value="1"/>
</dbReference>
<evidence type="ECO:0000256" key="5">
    <source>
        <dbReference type="ARBA" id="ARBA00022741"/>
    </source>
</evidence>
<comment type="similarity">
    <text evidence="9">Belongs to the DHNA family.</text>
</comment>
<sequence length="271" mass="31489">MDKIKLESIEFYAYHGVFESEKKQGQVFSVDCEMEVDTSSCGDNIYKTVNYGDVALDIRNFSISNKYDLLETMVNDLAKFLLLKYDLVKSIELIVHKPNAPIPVRFSDVSVRIKRERSICYLAICSNLGDREANLDLLSKEIKKDSYIKEMKKSTYIETKPYGILEQSDFLNAVVKIETIYTPYELLKFCKKVEKKSGRKTTRKLGERTLDVDILIFGDKIIFEEDLKIPHPEMHIRENVLKSLEEIEPYLVHPIKKLNILEMIDLIKDND</sequence>
<dbReference type="PROSITE" id="PS00794">
    <property type="entry name" value="HPPK"/>
    <property type="match status" value="1"/>
</dbReference>
<evidence type="ECO:0000256" key="8">
    <source>
        <dbReference type="ARBA" id="ARBA00022909"/>
    </source>
</evidence>
<dbReference type="Pfam" id="PF01288">
    <property type="entry name" value="HPPK"/>
    <property type="match status" value="1"/>
</dbReference>
<keyword evidence="9" id="KW-0456">Lyase</keyword>
<comment type="pathway">
    <text evidence="9">Cofactor biosynthesis; tetrahydrofolate biosynthesis; 2-amino-4-hydroxy-6-hydroxymethyl-7,8-dihydropteridine diphosphate from 7,8-dihydroneopterin triphosphate: step 3/4.</text>
</comment>
<comment type="catalytic activity">
    <reaction evidence="9">
        <text>7,8-dihydroneopterin = 6-hydroxymethyl-7,8-dihydropterin + glycolaldehyde</text>
        <dbReference type="Rhea" id="RHEA:10540"/>
        <dbReference type="ChEBI" id="CHEBI:17001"/>
        <dbReference type="ChEBI" id="CHEBI:17071"/>
        <dbReference type="ChEBI" id="CHEBI:44841"/>
        <dbReference type="EC" id="4.1.2.25"/>
    </reaction>
</comment>
<comment type="function">
    <text evidence="9">Catalyzes the conversion of 7,8-dihydroneopterin to 6-hydroxymethyl-7,8-dihydropterin.</text>
</comment>
<evidence type="ECO:0000256" key="2">
    <source>
        <dbReference type="ARBA" id="ARBA00005051"/>
    </source>
</evidence>
<dbReference type="CDD" id="cd00483">
    <property type="entry name" value="HPPK"/>
    <property type="match status" value="1"/>
</dbReference>
<organism evidence="11 12">
    <name type="scientific">Peptostreptococcus canis</name>
    <dbReference type="NCBI Taxonomy" id="1159213"/>
    <lineage>
        <taxon>Bacteria</taxon>
        <taxon>Bacillati</taxon>
        <taxon>Bacillota</taxon>
        <taxon>Clostridia</taxon>
        <taxon>Peptostreptococcales</taxon>
        <taxon>Peptostreptococcaceae</taxon>
        <taxon>Peptostreptococcus</taxon>
    </lineage>
</organism>
<evidence type="ECO:0000256" key="6">
    <source>
        <dbReference type="ARBA" id="ARBA00022777"/>
    </source>
</evidence>
<evidence type="ECO:0000259" key="10">
    <source>
        <dbReference type="PROSITE" id="PS00794"/>
    </source>
</evidence>
<evidence type="ECO:0000256" key="4">
    <source>
        <dbReference type="ARBA" id="ARBA00022679"/>
    </source>
</evidence>
<accession>A0ABR6TLB9</accession>
<dbReference type="EC" id="2.7.6.3" evidence="9"/>
<dbReference type="InterPro" id="IPR006156">
    <property type="entry name" value="Dihydroneopterin_aldolase"/>
</dbReference>
<keyword evidence="4 11" id="KW-0808">Transferase</keyword>
<dbReference type="PANTHER" id="PTHR43071">
    <property type="entry name" value="2-AMINO-4-HYDROXY-6-HYDROXYMETHYLDIHYDROPTERIDINE PYROPHOSPHOKINASE"/>
    <property type="match status" value="1"/>
</dbReference>
<evidence type="ECO:0000256" key="1">
    <source>
        <dbReference type="ARBA" id="ARBA00000198"/>
    </source>
</evidence>
<comment type="caution">
    <text evidence="11">The sequence shown here is derived from an EMBL/GenBank/DDBJ whole genome shotgun (WGS) entry which is preliminary data.</text>
</comment>
<evidence type="ECO:0000256" key="3">
    <source>
        <dbReference type="ARBA" id="ARBA00009640"/>
    </source>
</evidence>
<dbReference type="NCBIfam" id="TIGR01498">
    <property type="entry name" value="folK"/>
    <property type="match status" value="1"/>
</dbReference>
<evidence type="ECO:0000313" key="11">
    <source>
        <dbReference type="EMBL" id="MBC2576192.1"/>
    </source>
</evidence>
<dbReference type="EMBL" id="JABGBW010000003">
    <property type="protein sequence ID" value="MBC2576192.1"/>
    <property type="molecule type" value="Genomic_DNA"/>
</dbReference>
<dbReference type="RefSeq" id="WP_185624212.1">
    <property type="nucleotide sequence ID" value="NZ_JABGBW010000003.1"/>
</dbReference>
<dbReference type="SUPFAM" id="SSF55083">
    <property type="entry name" value="6-hydroxymethyl-7,8-dihydropterin pyrophosphokinase, HPPK"/>
    <property type="match status" value="1"/>
</dbReference>
<proteinExistence type="inferred from homology"/>
<keyword evidence="5" id="KW-0547">Nucleotide-binding</keyword>
<dbReference type="Pfam" id="PF02152">
    <property type="entry name" value="FolB"/>
    <property type="match status" value="1"/>
</dbReference>
<keyword evidence="7" id="KW-0067">ATP-binding</keyword>
<dbReference type="InterPro" id="IPR006157">
    <property type="entry name" value="FolB_dom"/>
</dbReference>
<dbReference type="GO" id="GO:0003848">
    <property type="term" value="F:2-amino-4-hydroxy-6-hydroxymethyldihydropteridine diphosphokinase activity"/>
    <property type="evidence" value="ECO:0007669"/>
    <property type="project" value="UniProtKB-EC"/>
</dbReference>
<comment type="similarity">
    <text evidence="3">In the N-terminal section; belongs to the DHNA family.</text>
</comment>
<dbReference type="Proteomes" id="UP000713904">
    <property type="component" value="Unassembled WGS sequence"/>
</dbReference>
<dbReference type="SUPFAM" id="SSF55620">
    <property type="entry name" value="Tetrahydrobiopterin biosynthesis enzymes-like"/>
    <property type="match status" value="1"/>
</dbReference>
<dbReference type="Gene3D" id="3.30.1130.10">
    <property type="match status" value="1"/>
</dbReference>
<dbReference type="InterPro" id="IPR043133">
    <property type="entry name" value="GTP-CH-I_C/QueF"/>
</dbReference>
<evidence type="ECO:0000256" key="9">
    <source>
        <dbReference type="RuleBase" id="RU362079"/>
    </source>
</evidence>
<keyword evidence="8 9" id="KW-0289">Folate biosynthesis</keyword>
<name>A0ABR6TLB9_9FIRM</name>
<dbReference type="InterPro" id="IPR035907">
    <property type="entry name" value="Hppk_sf"/>
</dbReference>